<feature type="compositionally biased region" description="Polar residues" evidence="1">
    <location>
        <begin position="304"/>
        <end position="314"/>
    </location>
</feature>
<evidence type="ECO:0000313" key="3">
    <source>
        <dbReference type="Proteomes" id="UP000030645"/>
    </source>
</evidence>
<reference evidence="3" key="1">
    <citation type="submission" date="2013-01" db="EMBL/GenBank/DDBJ databases">
        <title>Draft Genome Sequence of a Mulberry Tree, Morus notabilis C.K. Schneid.</title>
        <authorList>
            <person name="He N."/>
            <person name="Zhao S."/>
        </authorList>
    </citation>
    <scope>NUCLEOTIDE SEQUENCE</scope>
</reference>
<accession>W9RD57</accession>
<sequence>MSDEGSLPVYSTKVAVSVVDNVLLIHQVEAKVVILYDIFVDSRAPISAPLPLLLRGFPRSNSSALRLHREDSESSEASVINGREVVIYGDDWTFLVPDLICDVANQCLWKIHLDLEASSAISASSSDLPSVLEFLQRRKLDASKAKQLCLSIARTAILEHRPVSMVSRAIDVLVTSYSNSIKTGSSIKAPKPEKTSSSGVPNVTTAGPSVDDSVSREDALGKSIKHESASGLDYDLRNRSLDSSNSDSGDGSGSEPIRTSSNGHNVDGKVDMKRLMGGETSGAASSLQSQNPGLGNNPLNANASEQQDSQLTSPAISPDEIYNYIFAPVEEEMVGDPSYLVAIIIEFLRRYIIFMEPIVSHGFENKRYFP</sequence>
<dbReference type="AlphaFoldDB" id="W9RD57"/>
<dbReference type="GO" id="GO:0005765">
    <property type="term" value="C:lysosomal membrane"/>
    <property type="evidence" value="ECO:0007669"/>
    <property type="project" value="TreeGrafter"/>
</dbReference>
<dbReference type="InterPro" id="IPR040371">
    <property type="entry name" value="RMC1"/>
</dbReference>
<name>W9RD57_9ROSA</name>
<evidence type="ECO:0000256" key="1">
    <source>
        <dbReference type="SAM" id="MobiDB-lite"/>
    </source>
</evidence>
<dbReference type="eggNOG" id="KOG2377">
    <property type="taxonomic scope" value="Eukaryota"/>
</dbReference>
<evidence type="ECO:0008006" key="4">
    <source>
        <dbReference type="Google" id="ProtNLM"/>
    </source>
</evidence>
<dbReference type="GO" id="GO:0035658">
    <property type="term" value="C:Mon1-Ccz1 complex"/>
    <property type="evidence" value="ECO:0007669"/>
    <property type="project" value="InterPro"/>
</dbReference>
<dbReference type="PANTHER" id="PTHR12897">
    <property type="entry name" value="COLON CANCER-ASSOCIATED PROTEIN MIC1"/>
    <property type="match status" value="1"/>
</dbReference>
<dbReference type="STRING" id="981085.W9RD57"/>
<dbReference type="GO" id="GO:0031902">
    <property type="term" value="C:late endosome membrane"/>
    <property type="evidence" value="ECO:0007669"/>
    <property type="project" value="TreeGrafter"/>
</dbReference>
<protein>
    <recommendedName>
        <fullName evidence="4">Mic1 domain-containing protein</fullName>
    </recommendedName>
</protein>
<dbReference type="Proteomes" id="UP000030645">
    <property type="component" value="Unassembled WGS sequence"/>
</dbReference>
<feature type="compositionally biased region" description="Low complexity" evidence="1">
    <location>
        <begin position="291"/>
        <end position="303"/>
    </location>
</feature>
<proteinExistence type="predicted"/>
<dbReference type="PANTHER" id="PTHR12897:SF4">
    <property type="entry name" value="REGULATOR OF MON1-CCZ1 COMPLEX"/>
    <property type="match status" value="1"/>
</dbReference>
<dbReference type="EMBL" id="KE344037">
    <property type="protein sequence ID" value="EXB51316.1"/>
    <property type="molecule type" value="Genomic_DNA"/>
</dbReference>
<organism evidence="2 3">
    <name type="scientific">Morus notabilis</name>
    <dbReference type="NCBI Taxonomy" id="981085"/>
    <lineage>
        <taxon>Eukaryota</taxon>
        <taxon>Viridiplantae</taxon>
        <taxon>Streptophyta</taxon>
        <taxon>Embryophyta</taxon>
        <taxon>Tracheophyta</taxon>
        <taxon>Spermatophyta</taxon>
        <taxon>Magnoliopsida</taxon>
        <taxon>eudicotyledons</taxon>
        <taxon>Gunneridae</taxon>
        <taxon>Pentapetalae</taxon>
        <taxon>rosids</taxon>
        <taxon>fabids</taxon>
        <taxon>Rosales</taxon>
        <taxon>Moraceae</taxon>
        <taxon>Moreae</taxon>
        <taxon>Morus</taxon>
    </lineage>
</organism>
<feature type="compositionally biased region" description="Polar residues" evidence="1">
    <location>
        <begin position="195"/>
        <end position="207"/>
    </location>
</feature>
<dbReference type="GO" id="GO:0010506">
    <property type="term" value="P:regulation of autophagy"/>
    <property type="evidence" value="ECO:0007669"/>
    <property type="project" value="InterPro"/>
</dbReference>
<feature type="compositionally biased region" description="Basic and acidic residues" evidence="1">
    <location>
        <begin position="213"/>
        <end position="240"/>
    </location>
</feature>
<gene>
    <name evidence="2" type="ORF">L484_004585</name>
</gene>
<evidence type="ECO:0000313" key="2">
    <source>
        <dbReference type="EMBL" id="EXB51316.1"/>
    </source>
</evidence>
<feature type="region of interest" description="Disordered" evidence="1">
    <location>
        <begin position="182"/>
        <end position="314"/>
    </location>
</feature>
<keyword evidence="3" id="KW-1185">Reference proteome</keyword>
<feature type="compositionally biased region" description="Basic and acidic residues" evidence="1">
    <location>
        <begin position="266"/>
        <end position="276"/>
    </location>
</feature>